<dbReference type="RefSeq" id="XP_064682172.1">
    <property type="nucleotide sequence ID" value="XM_064829670.1"/>
</dbReference>
<feature type="chain" id="PRO_5043012128" evidence="2">
    <location>
        <begin position="18"/>
        <end position="499"/>
    </location>
</feature>
<dbReference type="EMBL" id="JASEJX010000014">
    <property type="protein sequence ID" value="KAK4515506.1"/>
    <property type="molecule type" value="Genomic_DNA"/>
</dbReference>
<keyword evidence="2" id="KW-0732">Signal</keyword>
<feature type="region of interest" description="Disordered" evidence="1">
    <location>
        <begin position="122"/>
        <end position="165"/>
    </location>
</feature>
<keyword evidence="4" id="KW-1185">Reference proteome</keyword>
<feature type="region of interest" description="Disordered" evidence="1">
    <location>
        <begin position="177"/>
        <end position="226"/>
    </location>
</feature>
<dbReference type="Proteomes" id="UP001304243">
    <property type="component" value="Unassembled WGS sequence"/>
</dbReference>
<dbReference type="AlphaFoldDB" id="A0AAN7DDN5"/>
<dbReference type="GeneID" id="89954142"/>
<comment type="caution">
    <text evidence="3">The sequence shown here is derived from an EMBL/GenBank/DDBJ whole genome shotgun (WGS) entry which is preliminary data.</text>
</comment>
<feature type="compositionally biased region" description="Pro residues" evidence="1">
    <location>
        <begin position="193"/>
        <end position="224"/>
    </location>
</feature>
<accession>A0AAN7DDN5</accession>
<name>A0AAN7DDN5_9FUNG</name>
<gene>
    <name evidence="3" type="ORF">ATC70_010456</name>
</gene>
<feature type="compositionally biased region" description="Polar residues" evidence="1">
    <location>
        <begin position="154"/>
        <end position="165"/>
    </location>
</feature>
<feature type="compositionally biased region" description="Low complexity" evidence="1">
    <location>
        <begin position="122"/>
        <end position="153"/>
    </location>
</feature>
<proteinExistence type="predicted"/>
<evidence type="ECO:0000313" key="4">
    <source>
        <dbReference type="Proteomes" id="UP001304243"/>
    </source>
</evidence>
<feature type="signal peptide" evidence="2">
    <location>
        <begin position="1"/>
        <end position="17"/>
    </location>
</feature>
<evidence type="ECO:0000256" key="1">
    <source>
        <dbReference type="SAM" id="MobiDB-lite"/>
    </source>
</evidence>
<evidence type="ECO:0000313" key="3">
    <source>
        <dbReference type="EMBL" id="KAK4515506.1"/>
    </source>
</evidence>
<evidence type="ECO:0000256" key="2">
    <source>
        <dbReference type="SAM" id="SignalP"/>
    </source>
</evidence>
<protein>
    <submittedName>
        <fullName evidence="3">Uncharacterized protein</fullName>
    </submittedName>
</protein>
<sequence length="499" mass="53410">MKYIVLTLCLYMAHVGCQQQQHEQRMPAIASVTGSHDGQLPDQEMASSQESVVVVPLSHIDSSLPFESFKSFTYIPPNANASTAINSMEPTATVSHVEQPIHAAAQAIVSLTTAFTDAASQSTSTSESSANQIKAASASNISPMSSSSASDTSPEQANPPQSDTSVLATVDIKADAQISPKTSMDQATILPNNPNPIPPPADSEAPPPPAPAPASPPTPPPPPAAADIAAAAIGIGAQANNKATVAAPNAAASVTTVTATVTKSITETATVTLSYEDAAEKRMKSCYRKNRKVPFSQYWIPKENEWDETNNGKRVFLGGNEKVKLNDEHNQPLGEVAVQMYDKCKMEGTCLLENGDLINIDNTTDNFIKVGGRGREHNVFGLGSGAQNLVPYISVAANDLPYGQKLYISKLDGVDLGYGIKHNGCVRVDDDSWSFESCQIDFFVLSYVDYLWLELDDEVSIKFADCELKNYITPQHLALVKATSNEEVIPSLMSATYKQ</sequence>
<reference evidence="3 4" key="1">
    <citation type="submission" date="2022-11" db="EMBL/GenBank/DDBJ databases">
        <title>Mucor velutinosus strain NIH1002 WGS.</title>
        <authorList>
            <person name="Subramanian P."/>
            <person name="Mullikin J.C."/>
            <person name="Segre J.A."/>
            <person name="Zelazny A.M."/>
        </authorList>
    </citation>
    <scope>NUCLEOTIDE SEQUENCE [LARGE SCALE GENOMIC DNA]</scope>
    <source>
        <strain evidence="3 4">NIH1002</strain>
    </source>
</reference>
<organism evidence="3 4">
    <name type="scientific">Mucor velutinosus</name>
    <dbReference type="NCBI Taxonomy" id="708070"/>
    <lineage>
        <taxon>Eukaryota</taxon>
        <taxon>Fungi</taxon>
        <taxon>Fungi incertae sedis</taxon>
        <taxon>Mucoromycota</taxon>
        <taxon>Mucoromycotina</taxon>
        <taxon>Mucoromycetes</taxon>
        <taxon>Mucorales</taxon>
        <taxon>Mucorineae</taxon>
        <taxon>Mucoraceae</taxon>
        <taxon>Mucor</taxon>
    </lineage>
</organism>